<organism evidence="6 7">
    <name type="scientific">Paenibacillus lemnae</name>
    <dbReference type="NCBI Taxonomy" id="1330551"/>
    <lineage>
        <taxon>Bacteria</taxon>
        <taxon>Bacillati</taxon>
        <taxon>Bacillota</taxon>
        <taxon>Bacilli</taxon>
        <taxon>Bacillales</taxon>
        <taxon>Paenibacillaceae</taxon>
        <taxon>Paenibacillus</taxon>
    </lineage>
</organism>
<dbReference type="GO" id="GO:0003700">
    <property type="term" value="F:DNA-binding transcription factor activity"/>
    <property type="evidence" value="ECO:0007669"/>
    <property type="project" value="InterPro"/>
</dbReference>
<dbReference type="PANTHER" id="PTHR43280:SF2">
    <property type="entry name" value="HTH-TYPE TRANSCRIPTIONAL REGULATOR EXSA"/>
    <property type="match status" value="1"/>
</dbReference>
<dbReference type="InterPro" id="IPR041522">
    <property type="entry name" value="CdaR_GGDEF"/>
</dbReference>
<dbReference type="Proteomes" id="UP000565468">
    <property type="component" value="Unassembled WGS sequence"/>
</dbReference>
<evidence type="ECO:0000313" key="6">
    <source>
        <dbReference type="EMBL" id="NMO96424.1"/>
    </source>
</evidence>
<keyword evidence="7" id="KW-1185">Reference proteome</keyword>
<dbReference type="Pfam" id="PF12833">
    <property type="entry name" value="HTH_18"/>
    <property type="match status" value="1"/>
</dbReference>
<dbReference type="Gene3D" id="1.10.10.60">
    <property type="entry name" value="Homeodomain-like"/>
    <property type="match status" value="2"/>
</dbReference>
<reference evidence="6 7" key="1">
    <citation type="submission" date="2020-04" db="EMBL/GenBank/DDBJ databases">
        <title>Paenibacillus algicola sp. nov., a novel marine bacterium producing alginate lyase.</title>
        <authorList>
            <person name="Huang H."/>
        </authorList>
    </citation>
    <scope>NUCLEOTIDE SEQUENCE [LARGE SCALE GENOMIC DNA]</scope>
    <source>
        <strain evidence="6 7">L7-75</strain>
    </source>
</reference>
<dbReference type="SUPFAM" id="SSF46689">
    <property type="entry name" value="Homeodomain-like"/>
    <property type="match status" value="1"/>
</dbReference>
<dbReference type="RefSeq" id="WP_169505208.1">
    <property type="nucleotide sequence ID" value="NZ_JABBPN010000009.1"/>
</dbReference>
<accession>A0A848MAC3</accession>
<sequence>MKQVIDSIRVNKFFGKILFSFLSFLIPLVVLGTLTYTNFVSELKADYADKLHTALTSSTETVNAYWQRIHETQVGFFGDPYVARLLKPQKGWSDQDRSNLPQLQASLVRAKFHINSIVDDLFTYVDDEFVLTANGINDFQPFFNKFYRYHGLDSQFWIQKLESVRYVEVMKPVRVDTLFDSKEVITYLSSSQMGDDKAVLAVTVPVKTIWQAFEPILDPGVSKVIVADASGGTVMYSDSLFSNGTALGHIEEASGEQNTSTPVIEVDGSRYMTDQVTMDTLGWTFYTVTPVRAFNQQASGILEFVMSLCLILGIVSLVFAFLFSYRLYTPIRRIGEVLENSSVEEGGTSGAKHARDFRQIGDGVNRLLHHRVQHKGQMELLAQEYLDQVLFQLVQGNVLREDQFENLSKFMQTRLHFKENGFLCCTVSMKFKERFITDIQDVDRIVIENKMKNLFYGLLREYACLYVLETGESSYLCVFNVKDSKAAVQVKKGMEQLGGIFSNDWTYCRLHIGMGTTHQGVEGIAESYQEAVSALYQIEGDPDFSVMEFNDKASCHEWIYTYAEENRLLQLLRFGDKAGVSDWVEEMTEQHKEAYYSLNKLYDKMFETGRRFMLERNHDADQWIAEEHPSVLGKTGTIKGSPEERKQVLIQFLHHAMDQVSEAFKPQKSSDLAAAIKTYVEENFTQDLHLEKISEEMGLSLKYVSRLFKESYNMNITGFISELRVEKAKELLRDTDLPITAVSKQVGIFDRTTFLRTFKRLEGVSPNDYRKQIRA</sequence>
<proteinExistence type="predicted"/>
<evidence type="ECO:0000256" key="2">
    <source>
        <dbReference type="ARBA" id="ARBA00023125"/>
    </source>
</evidence>
<evidence type="ECO:0000256" key="1">
    <source>
        <dbReference type="ARBA" id="ARBA00023015"/>
    </source>
</evidence>
<evidence type="ECO:0000259" key="5">
    <source>
        <dbReference type="PROSITE" id="PS01124"/>
    </source>
</evidence>
<gene>
    <name evidence="6" type="ORF">HII30_11640</name>
</gene>
<keyword evidence="4" id="KW-0812">Transmembrane</keyword>
<protein>
    <submittedName>
        <fullName evidence="6">AraC family transcriptional regulator</fullName>
    </submittedName>
</protein>
<evidence type="ECO:0000256" key="3">
    <source>
        <dbReference type="ARBA" id="ARBA00023163"/>
    </source>
</evidence>
<dbReference type="GO" id="GO:0043565">
    <property type="term" value="F:sequence-specific DNA binding"/>
    <property type="evidence" value="ECO:0007669"/>
    <property type="project" value="InterPro"/>
</dbReference>
<dbReference type="EMBL" id="JABBPN010000009">
    <property type="protein sequence ID" value="NMO96424.1"/>
    <property type="molecule type" value="Genomic_DNA"/>
</dbReference>
<evidence type="ECO:0000256" key="4">
    <source>
        <dbReference type="SAM" id="Phobius"/>
    </source>
</evidence>
<keyword evidence="2" id="KW-0238">DNA-binding</keyword>
<evidence type="ECO:0000313" key="7">
    <source>
        <dbReference type="Proteomes" id="UP000565468"/>
    </source>
</evidence>
<dbReference type="PANTHER" id="PTHR43280">
    <property type="entry name" value="ARAC-FAMILY TRANSCRIPTIONAL REGULATOR"/>
    <property type="match status" value="1"/>
</dbReference>
<dbReference type="Pfam" id="PF17853">
    <property type="entry name" value="GGDEF_2"/>
    <property type="match status" value="1"/>
</dbReference>
<keyword evidence="4" id="KW-1133">Transmembrane helix</keyword>
<dbReference type="PROSITE" id="PS01124">
    <property type="entry name" value="HTH_ARAC_FAMILY_2"/>
    <property type="match status" value="1"/>
</dbReference>
<keyword evidence="3" id="KW-0804">Transcription</keyword>
<feature type="transmembrane region" description="Helical" evidence="4">
    <location>
        <begin position="304"/>
        <end position="325"/>
    </location>
</feature>
<keyword evidence="4" id="KW-0472">Membrane</keyword>
<dbReference type="InterPro" id="IPR018060">
    <property type="entry name" value="HTH_AraC"/>
</dbReference>
<dbReference type="InterPro" id="IPR009057">
    <property type="entry name" value="Homeodomain-like_sf"/>
</dbReference>
<keyword evidence="1" id="KW-0805">Transcription regulation</keyword>
<comment type="caution">
    <text evidence="6">The sequence shown here is derived from an EMBL/GenBank/DDBJ whole genome shotgun (WGS) entry which is preliminary data.</text>
</comment>
<dbReference type="AlphaFoldDB" id="A0A848MAC3"/>
<feature type="transmembrane region" description="Helical" evidence="4">
    <location>
        <begin position="17"/>
        <end position="36"/>
    </location>
</feature>
<feature type="domain" description="HTH araC/xylS-type" evidence="5">
    <location>
        <begin position="674"/>
        <end position="772"/>
    </location>
</feature>
<name>A0A848MAC3_PAELE</name>
<dbReference type="SMART" id="SM00342">
    <property type="entry name" value="HTH_ARAC"/>
    <property type="match status" value="1"/>
</dbReference>